<sequence>MKILGISGTLTGSKTLIVINKVMDKIREILPEAEVEVLDLKQYNVQFCDGRPPSDYSGDTRKVIDMITSADSYIFGTPIFQGSFTGALKNLIDLVPPSEFSNKVIGFVATGGNNQHYLVIENQLKPIAGYLNAYVAPSFVFAHTGHFNTQNEIADSELLKKIEMFSHQFAFMHANLIKQNMKTVDSL</sequence>
<name>A0A6L3V6R2_9BACI</name>
<dbReference type="GO" id="GO:0016491">
    <property type="term" value="F:oxidoreductase activity"/>
    <property type="evidence" value="ECO:0007669"/>
    <property type="project" value="UniProtKB-KW"/>
</dbReference>
<dbReference type="InterPro" id="IPR051814">
    <property type="entry name" value="NAD(P)H-dep_FMN_reductase"/>
</dbReference>
<evidence type="ECO:0000256" key="2">
    <source>
        <dbReference type="ARBA" id="ARBA00022643"/>
    </source>
</evidence>
<dbReference type="InterPro" id="IPR029039">
    <property type="entry name" value="Flavoprotein-like_sf"/>
</dbReference>
<keyword evidence="6" id="KW-1185">Reference proteome</keyword>
<keyword evidence="2" id="KW-0288">FMN</keyword>
<evidence type="ECO:0000256" key="3">
    <source>
        <dbReference type="ARBA" id="ARBA00023002"/>
    </source>
</evidence>
<dbReference type="SUPFAM" id="SSF52218">
    <property type="entry name" value="Flavoproteins"/>
    <property type="match status" value="1"/>
</dbReference>
<evidence type="ECO:0000313" key="5">
    <source>
        <dbReference type="EMBL" id="KAB2336255.1"/>
    </source>
</evidence>
<evidence type="ECO:0000256" key="1">
    <source>
        <dbReference type="ARBA" id="ARBA00022630"/>
    </source>
</evidence>
<dbReference type="PANTHER" id="PTHR43408:SF2">
    <property type="entry name" value="FMN REDUCTASE (NADPH)"/>
    <property type="match status" value="1"/>
</dbReference>
<proteinExistence type="predicted"/>
<gene>
    <name evidence="5" type="ORF">F7731_12240</name>
</gene>
<dbReference type="PANTHER" id="PTHR43408">
    <property type="entry name" value="FMN REDUCTASE (NADPH)"/>
    <property type="match status" value="1"/>
</dbReference>
<keyword evidence="1" id="KW-0285">Flavoprotein</keyword>
<keyword evidence="3" id="KW-0560">Oxidoreductase</keyword>
<reference evidence="5 6" key="1">
    <citation type="journal article" date="2016" name="Antonie Van Leeuwenhoek">
        <title>Bacillus depressus sp. nov., isolated from soil of a sunflower field.</title>
        <authorList>
            <person name="Wei X."/>
            <person name="Xin D."/>
            <person name="Xin Y."/>
            <person name="Zhang H."/>
            <person name="Wang T."/>
            <person name="Zhang J."/>
        </authorList>
    </citation>
    <scope>NUCLEOTIDE SEQUENCE [LARGE SCALE GENOMIC DNA]</scope>
    <source>
        <strain evidence="5 6">BZ1</strain>
    </source>
</reference>
<comment type="caution">
    <text evidence="5">The sequence shown here is derived from an EMBL/GenBank/DDBJ whole genome shotgun (WGS) entry which is preliminary data.</text>
</comment>
<feature type="domain" description="NADPH-dependent FMN reductase-like" evidence="4">
    <location>
        <begin position="1"/>
        <end position="143"/>
    </location>
</feature>
<organism evidence="5 6">
    <name type="scientific">Cytobacillus depressus</name>
    <dbReference type="NCBI Taxonomy" id="1602942"/>
    <lineage>
        <taxon>Bacteria</taxon>
        <taxon>Bacillati</taxon>
        <taxon>Bacillota</taxon>
        <taxon>Bacilli</taxon>
        <taxon>Bacillales</taxon>
        <taxon>Bacillaceae</taxon>
        <taxon>Cytobacillus</taxon>
    </lineage>
</organism>
<dbReference type="RefSeq" id="WP_151535058.1">
    <property type="nucleotide sequence ID" value="NZ_WBOS01000004.1"/>
</dbReference>
<dbReference type="Pfam" id="PF03358">
    <property type="entry name" value="FMN_red"/>
    <property type="match status" value="1"/>
</dbReference>
<protein>
    <submittedName>
        <fullName evidence="5">NAD(P)H-dependent oxidoreductase</fullName>
    </submittedName>
</protein>
<dbReference type="InterPro" id="IPR005025">
    <property type="entry name" value="FMN_Rdtase-like_dom"/>
</dbReference>
<dbReference type="AlphaFoldDB" id="A0A6L3V6R2"/>
<evidence type="ECO:0000259" key="4">
    <source>
        <dbReference type="Pfam" id="PF03358"/>
    </source>
</evidence>
<dbReference type="OrthoDB" id="1643408at2"/>
<dbReference type="Proteomes" id="UP000481030">
    <property type="component" value="Unassembled WGS sequence"/>
</dbReference>
<dbReference type="EMBL" id="WBOS01000004">
    <property type="protein sequence ID" value="KAB2336255.1"/>
    <property type="molecule type" value="Genomic_DNA"/>
</dbReference>
<evidence type="ECO:0000313" key="6">
    <source>
        <dbReference type="Proteomes" id="UP000481030"/>
    </source>
</evidence>
<accession>A0A6L3V6R2</accession>
<dbReference type="Gene3D" id="3.40.50.360">
    <property type="match status" value="1"/>
</dbReference>